<feature type="compositionally biased region" description="Polar residues" evidence="1">
    <location>
        <begin position="42"/>
        <end position="54"/>
    </location>
</feature>
<comment type="caution">
    <text evidence="2">The sequence shown here is derived from an EMBL/GenBank/DDBJ whole genome shotgun (WGS) entry which is preliminary data.</text>
</comment>
<organism evidence="2 3">
    <name type="scientific">Aphanomyces astaci</name>
    <name type="common">Crayfish plague agent</name>
    <dbReference type="NCBI Taxonomy" id="112090"/>
    <lineage>
        <taxon>Eukaryota</taxon>
        <taxon>Sar</taxon>
        <taxon>Stramenopiles</taxon>
        <taxon>Oomycota</taxon>
        <taxon>Saprolegniomycetes</taxon>
        <taxon>Saprolegniales</taxon>
        <taxon>Verrucalvaceae</taxon>
        <taxon>Aphanomyces</taxon>
    </lineage>
</organism>
<dbReference type="Proteomes" id="UP000284702">
    <property type="component" value="Unassembled WGS sequence"/>
</dbReference>
<evidence type="ECO:0000313" key="2">
    <source>
        <dbReference type="EMBL" id="RQM31412.1"/>
    </source>
</evidence>
<evidence type="ECO:0000256" key="1">
    <source>
        <dbReference type="SAM" id="MobiDB-lite"/>
    </source>
</evidence>
<name>A0A3R7YKA7_APHAT</name>
<dbReference type="AlphaFoldDB" id="A0A3R7YKA7"/>
<protein>
    <submittedName>
        <fullName evidence="2">Uncharacterized protein</fullName>
    </submittedName>
</protein>
<accession>A0A3R7YKA7</accession>
<dbReference type="VEuPathDB" id="FungiDB:H257_05838"/>
<evidence type="ECO:0000313" key="3">
    <source>
        <dbReference type="Proteomes" id="UP000284702"/>
    </source>
</evidence>
<gene>
    <name evidence="2" type="ORF">B5M09_012603</name>
</gene>
<dbReference type="EMBL" id="MZMZ02000022">
    <property type="protein sequence ID" value="RQM31412.1"/>
    <property type="molecule type" value="Genomic_DNA"/>
</dbReference>
<keyword evidence="3" id="KW-1185">Reference proteome</keyword>
<feature type="region of interest" description="Disordered" evidence="1">
    <location>
        <begin position="33"/>
        <end position="68"/>
    </location>
</feature>
<reference evidence="2" key="1">
    <citation type="submission" date="2018-07" db="EMBL/GenBank/DDBJ databases">
        <title>Annotation of Aphanomyces astaci genome assembly.</title>
        <authorList>
            <person name="Studholme D.J."/>
        </authorList>
    </citation>
    <scope>NUCLEOTIDE SEQUENCE [LARGE SCALE GENOMIC DNA]</scope>
    <source>
        <strain evidence="2">Pc</strain>
    </source>
</reference>
<proteinExistence type="predicted"/>
<sequence>MDITGIRDKFDAAQFYRKLTQLGVDVIYHSHHGRAEKGQKGRNATQSRENTVTPESKIADTVPSPRPFQFSLQQSVRPEEPSNSLAPSEHVSVFEDDGEVVMDADDDFTDTHIIRLGFTQLHHHRGEIKAGTASGSTEPLTPTQILVEDALSLFELWLSIMAPTFFKRDAWVLCLTGKPVIWLTTGTGRLLISNTLMLILRSALRNSVLQRLVRHLPDHALLQQLTVMSEWTHVYGEDQTLSVRQEGTDRVQRLIELGLLGLASRG</sequence>